<feature type="compositionally biased region" description="Basic and acidic residues" evidence="4">
    <location>
        <begin position="181"/>
        <end position="191"/>
    </location>
</feature>
<dbReference type="PANTHER" id="PTHR24320:SF236">
    <property type="entry name" value="SHORT-CHAIN DEHYDROGENASE-RELATED"/>
    <property type="match status" value="1"/>
</dbReference>
<keyword evidence="2" id="KW-0521">NADP</keyword>
<dbReference type="AlphaFoldDB" id="W3XFS3"/>
<accession>W3XFS3</accession>
<proteinExistence type="inferred from homology"/>
<dbReference type="Proteomes" id="UP000030651">
    <property type="component" value="Unassembled WGS sequence"/>
</dbReference>
<dbReference type="PANTHER" id="PTHR24320">
    <property type="entry name" value="RETINOL DEHYDROGENASE"/>
    <property type="match status" value="1"/>
</dbReference>
<dbReference type="SUPFAM" id="SSF51735">
    <property type="entry name" value="NAD(P)-binding Rossmann-fold domains"/>
    <property type="match status" value="1"/>
</dbReference>
<evidence type="ECO:0000256" key="2">
    <source>
        <dbReference type="ARBA" id="ARBA00022857"/>
    </source>
</evidence>
<dbReference type="InterPro" id="IPR036291">
    <property type="entry name" value="NAD(P)-bd_dom_sf"/>
</dbReference>
<dbReference type="KEGG" id="pfy:PFICI_02978"/>
<dbReference type="OrthoDB" id="191139at2759"/>
<sequence>MASMDSKSPKTVQGHEQHLGINCLGTFLLTRLLTPTLVATAKTAPANSVRVIWVSSLAAEMYSEKHKAFEMENLDYHVDKPILYKYGVSKSGAGHTASSSPSDTRPTVSSQGHAFKLMNSLILYPVPNGAATQLFAAFSPEITLEQSGTWVIPFGRLATIRKDLLDATKTEEEGGNGGTHKFWEWSEEQVR</sequence>
<dbReference type="Gene3D" id="3.40.50.720">
    <property type="entry name" value="NAD(P)-binding Rossmann-like Domain"/>
    <property type="match status" value="1"/>
</dbReference>
<gene>
    <name evidence="5" type="ORF">PFICI_02978</name>
</gene>
<protein>
    <submittedName>
        <fullName evidence="5">Uncharacterized protein</fullName>
    </submittedName>
</protein>
<organism evidence="5 6">
    <name type="scientific">Pestalotiopsis fici (strain W106-1 / CGMCC3.15140)</name>
    <dbReference type="NCBI Taxonomy" id="1229662"/>
    <lineage>
        <taxon>Eukaryota</taxon>
        <taxon>Fungi</taxon>
        <taxon>Dikarya</taxon>
        <taxon>Ascomycota</taxon>
        <taxon>Pezizomycotina</taxon>
        <taxon>Sordariomycetes</taxon>
        <taxon>Xylariomycetidae</taxon>
        <taxon>Amphisphaeriales</taxon>
        <taxon>Sporocadaceae</taxon>
        <taxon>Pestalotiopsis</taxon>
    </lineage>
</organism>
<evidence type="ECO:0000256" key="3">
    <source>
        <dbReference type="ARBA" id="ARBA00023002"/>
    </source>
</evidence>
<dbReference type="EMBL" id="KI912110">
    <property type="protein sequence ID" value="ETS84953.1"/>
    <property type="molecule type" value="Genomic_DNA"/>
</dbReference>
<evidence type="ECO:0000313" key="6">
    <source>
        <dbReference type="Proteomes" id="UP000030651"/>
    </source>
</evidence>
<name>W3XFS3_PESFW</name>
<dbReference type="RefSeq" id="XP_007829750.1">
    <property type="nucleotide sequence ID" value="XM_007831559.1"/>
</dbReference>
<evidence type="ECO:0000256" key="4">
    <source>
        <dbReference type="SAM" id="MobiDB-lite"/>
    </source>
</evidence>
<comment type="similarity">
    <text evidence="1">Belongs to the short-chain dehydrogenases/reductases (SDR) family.</text>
</comment>
<reference evidence="6" key="1">
    <citation type="journal article" date="2015" name="BMC Genomics">
        <title>Genomic and transcriptomic analysis of the endophytic fungus Pestalotiopsis fici reveals its lifestyle and high potential for synthesis of natural products.</title>
        <authorList>
            <person name="Wang X."/>
            <person name="Zhang X."/>
            <person name="Liu L."/>
            <person name="Xiang M."/>
            <person name="Wang W."/>
            <person name="Sun X."/>
            <person name="Che Y."/>
            <person name="Guo L."/>
            <person name="Liu G."/>
            <person name="Guo L."/>
            <person name="Wang C."/>
            <person name="Yin W.B."/>
            <person name="Stadler M."/>
            <person name="Zhang X."/>
            <person name="Liu X."/>
        </authorList>
    </citation>
    <scope>NUCLEOTIDE SEQUENCE [LARGE SCALE GENOMIC DNA]</scope>
    <source>
        <strain evidence="6">W106-1 / CGMCC3.15140</strain>
    </source>
</reference>
<dbReference type="InParanoid" id="W3XFS3"/>
<dbReference type="HOGENOM" id="CLU_1421864_0_0_1"/>
<feature type="region of interest" description="Disordered" evidence="4">
    <location>
        <begin position="170"/>
        <end position="191"/>
    </location>
</feature>
<dbReference type="GeneID" id="19267991"/>
<dbReference type="eggNOG" id="KOG1208">
    <property type="taxonomic scope" value="Eukaryota"/>
</dbReference>
<evidence type="ECO:0000313" key="5">
    <source>
        <dbReference type="EMBL" id="ETS84953.1"/>
    </source>
</evidence>
<evidence type="ECO:0000256" key="1">
    <source>
        <dbReference type="ARBA" id="ARBA00006484"/>
    </source>
</evidence>
<dbReference type="GO" id="GO:0016491">
    <property type="term" value="F:oxidoreductase activity"/>
    <property type="evidence" value="ECO:0007669"/>
    <property type="project" value="UniProtKB-KW"/>
</dbReference>
<keyword evidence="3" id="KW-0560">Oxidoreductase</keyword>
<keyword evidence="6" id="KW-1185">Reference proteome</keyword>